<reference evidence="10" key="1">
    <citation type="journal article" date="2015" name="MBio">
        <title>Genome-Resolved Metagenomic Analysis Reveals Roles for Candidate Phyla and Other Microbial Community Members in Biogeochemical Transformations in Oil Reservoirs.</title>
        <authorList>
            <person name="Hu P."/>
            <person name="Tom L."/>
            <person name="Singh A."/>
            <person name="Thomas B.C."/>
            <person name="Baker B.J."/>
            <person name="Piceno Y.M."/>
            <person name="Andersen G.L."/>
            <person name="Banfield J.F."/>
        </authorList>
    </citation>
    <scope>NUCLEOTIDE SEQUENCE [LARGE SCALE GENOMIC DNA]</scope>
</reference>
<dbReference type="InterPro" id="IPR047090">
    <property type="entry name" value="AspRS_core"/>
</dbReference>
<comment type="subcellular location">
    <subcellularLocation>
        <location evidence="7">Cytoplasm</location>
    </subcellularLocation>
</comment>
<evidence type="ECO:0000256" key="4">
    <source>
        <dbReference type="ARBA" id="ARBA00022840"/>
    </source>
</evidence>
<evidence type="ECO:0000256" key="6">
    <source>
        <dbReference type="ARBA" id="ARBA00023146"/>
    </source>
</evidence>
<dbReference type="SUPFAM" id="SSF55681">
    <property type="entry name" value="Class II aaRS and biotin synthetases"/>
    <property type="match status" value="1"/>
</dbReference>
<dbReference type="GO" id="GO:0016740">
    <property type="term" value="F:transferase activity"/>
    <property type="evidence" value="ECO:0007669"/>
    <property type="project" value="UniProtKB-ARBA"/>
</dbReference>
<evidence type="ECO:0000313" key="9">
    <source>
        <dbReference type="EMBL" id="KUK36905.1"/>
    </source>
</evidence>
<feature type="site" description="Important for tRNA non-discrimination" evidence="7">
    <location>
        <position position="37"/>
    </location>
</feature>
<dbReference type="SUPFAM" id="SSF50249">
    <property type="entry name" value="Nucleic acid-binding proteins"/>
    <property type="match status" value="1"/>
</dbReference>
<dbReference type="InterPro" id="IPR012340">
    <property type="entry name" value="NA-bd_OB-fold"/>
</dbReference>
<dbReference type="InterPro" id="IPR004115">
    <property type="entry name" value="GAD-like_sf"/>
</dbReference>
<dbReference type="GO" id="GO:0140096">
    <property type="term" value="F:catalytic activity, acting on a protein"/>
    <property type="evidence" value="ECO:0007669"/>
    <property type="project" value="UniProtKB-ARBA"/>
</dbReference>
<protein>
    <recommendedName>
        <fullName evidence="7">Aspartate--tRNA(Asp/Asn) ligase</fullName>
        <ecNumber evidence="7">6.1.1.23</ecNumber>
    </recommendedName>
    <alternativeName>
        <fullName evidence="7">Aspartyl-tRNA synthetase</fullName>
        <shortName evidence="7">AspRS</shortName>
    </alternativeName>
    <alternativeName>
        <fullName evidence="7">Non-discriminating aspartyl-tRNA synthetase</fullName>
        <shortName evidence="7">ND-AspRS</shortName>
    </alternativeName>
</protein>
<dbReference type="InterPro" id="IPR045864">
    <property type="entry name" value="aa-tRNA-synth_II/BPL/LPL"/>
</dbReference>
<feature type="binding site" evidence="7">
    <location>
        <begin position="227"/>
        <end position="229"/>
    </location>
    <ligand>
        <name>ATP</name>
        <dbReference type="ChEBI" id="CHEBI:30616"/>
    </ligand>
</feature>
<feature type="binding site" evidence="7">
    <location>
        <position position="181"/>
    </location>
    <ligand>
        <name>L-aspartate</name>
        <dbReference type="ChEBI" id="CHEBI:29991"/>
    </ligand>
</feature>
<dbReference type="CDD" id="cd00777">
    <property type="entry name" value="AspRS_core"/>
    <property type="match status" value="1"/>
</dbReference>
<dbReference type="InterPro" id="IPR004365">
    <property type="entry name" value="NA-bd_OB_tRNA"/>
</dbReference>
<dbReference type="InterPro" id="IPR004524">
    <property type="entry name" value="Asp-tRNA-ligase_1"/>
</dbReference>
<keyword evidence="2 7" id="KW-0436">Ligase</keyword>
<dbReference type="Gene3D" id="2.40.50.140">
    <property type="entry name" value="Nucleic acid-binding proteins"/>
    <property type="match status" value="1"/>
</dbReference>
<dbReference type="InterPro" id="IPR047089">
    <property type="entry name" value="Asp-tRNA-ligase_1_N"/>
</dbReference>
<dbReference type="CDD" id="cd04317">
    <property type="entry name" value="EcAspRS_like_N"/>
    <property type="match status" value="1"/>
</dbReference>
<name>A0A101FH10_9THEO</name>
<evidence type="ECO:0000259" key="8">
    <source>
        <dbReference type="PROSITE" id="PS50862"/>
    </source>
</evidence>
<dbReference type="NCBIfam" id="NF001750">
    <property type="entry name" value="PRK00476.1"/>
    <property type="match status" value="1"/>
</dbReference>
<feature type="region of interest" description="Aspartate" evidence="7">
    <location>
        <begin position="205"/>
        <end position="208"/>
    </location>
</feature>
<keyword evidence="3 7" id="KW-0547">Nucleotide-binding</keyword>
<accession>A0A101FH10</accession>
<sequence>MGNGGCLKRTHGCGELSLSLVGLEVVLMGWVHKRRDHGGVIFVDLRDRTGIVQVVFSPDIDEVAFVRAEPVRAEYVLAIKGVVRKRPEGTENPNMATGEIEVAAREIVILNVARALPFYPTEAANVDEALRLRYRYIDLRRPASWRVFALRHQAALVIRKFLTAHDFLEVETPLLTRSTPEGARDYLVPSRVNPGSFYALPQSPQLFKQLLMIAGFERYFQFARCFRDEDLRADRQPEFTQLDIEMSFVEERDIRNLTEEMLVTLFREVLGVELNRPFPCLTYAEARERYGTDKPDLRFNMELVDVSSLAGKSSCRVFADAVERGGVVKGIRAPGAGSFSRKMLDELSKLAVSWGARGLAWFALEESGVRSPLAKLFRPPELETLIGRMGGRTGDLLLFIADRQEVAEEVLGRLRLQLADRLGLVDNKQFSFVWITEFPLLEYNEDEKRYEAVHHPFTSPRDEDLHLMESHPERVRAKAYDLVLNGTEIGGGSIRNHRRDLQEQLFQVIGLPKEEAEEKFGFLLDALDYGAPPHGGIAFGFDRLLMLMLHLETIRDVIAFPKTQSATCLMTEAPAPVAPKQLQELHIKCLPALTDQGVKSCRQLDS</sequence>
<feature type="domain" description="Aminoacyl-transfer RNA synthetases class-II family profile" evidence="8">
    <location>
        <begin position="158"/>
        <end position="561"/>
    </location>
</feature>
<dbReference type="GO" id="GO:0050560">
    <property type="term" value="F:aspartate-tRNA(Asn) ligase activity"/>
    <property type="evidence" value="ECO:0007669"/>
    <property type="project" value="UniProtKB-EC"/>
</dbReference>
<feature type="binding site" evidence="7">
    <location>
        <position position="236"/>
    </location>
    <ligand>
        <name>ATP</name>
        <dbReference type="ChEBI" id="CHEBI:30616"/>
    </ligand>
</feature>
<evidence type="ECO:0000256" key="3">
    <source>
        <dbReference type="ARBA" id="ARBA00022741"/>
    </source>
</evidence>
<dbReference type="SUPFAM" id="SSF55261">
    <property type="entry name" value="GAD domain-like"/>
    <property type="match status" value="1"/>
</dbReference>
<dbReference type="Gene3D" id="3.30.930.10">
    <property type="entry name" value="Bira Bifunctional Protein, Domain 2"/>
    <property type="match status" value="1"/>
</dbReference>
<comment type="catalytic activity">
    <reaction evidence="7">
        <text>tRNA(Asx) + L-aspartate + ATP = L-aspartyl-tRNA(Asx) + AMP + diphosphate</text>
        <dbReference type="Rhea" id="RHEA:18349"/>
        <dbReference type="Rhea" id="RHEA-COMP:9710"/>
        <dbReference type="Rhea" id="RHEA-COMP:9711"/>
        <dbReference type="ChEBI" id="CHEBI:29991"/>
        <dbReference type="ChEBI" id="CHEBI:30616"/>
        <dbReference type="ChEBI" id="CHEBI:33019"/>
        <dbReference type="ChEBI" id="CHEBI:78442"/>
        <dbReference type="ChEBI" id="CHEBI:78516"/>
        <dbReference type="ChEBI" id="CHEBI:456215"/>
        <dbReference type="EC" id="6.1.1.23"/>
    </reaction>
</comment>
<dbReference type="GO" id="GO:0005737">
    <property type="term" value="C:cytoplasm"/>
    <property type="evidence" value="ECO:0007669"/>
    <property type="project" value="UniProtKB-SubCell"/>
</dbReference>
<feature type="binding site" evidence="7">
    <location>
        <position position="454"/>
    </location>
    <ligand>
        <name>L-aspartate</name>
        <dbReference type="ChEBI" id="CHEBI:29991"/>
    </ligand>
</feature>
<feature type="binding site" evidence="7">
    <location>
        <position position="227"/>
    </location>
    <ligand>
        <name>L-aspartate</name>
        <dbReference type="ChEBI" id="CHEBI:29991"/>
    </ligand>
</feature>
<keyword evidence="5 7" id="KW-0648">Protein biosynthesis</keyword>
<dbReference type="PRINTS" id="PR01042">
    <property type="entry name" value="TRNASYNTHASP"/>
</dbReference>
<dbReference type="GO" id="GO:0004815">
    <property type="term" value="F:aspartate-tRNA ligase activity"/>
    <property type="evidence" value="ECO:0007669"/>
    <property type="project" value="UniProtKB-UniRule"/>
</dbReference>
<dbReference type="GO" id="GO:0006422">
    <property type="term" value="P:aspartyl-tRNA aminoacylation"/>
    <property type="evidence" value="ECO:0007669"/>
    <property type="project" value="UniProtKB-UniRule"/>
</dbReference>
<dbReference type="NCBIfam" id="TIGR00459">
    <property type="entry name" value="aspS_bact"/>
    <property type="match status" value="1"/>
</dbReference>
<dbReference type="InterPro" id="IPR029351">
    <property type="entry name" value="GAD_dom"/>
</dbReference>
<dbReference type="PANTHER" id="PTHR22594">
    <property type="entry name" value="ASPARTYL/LYSYL-TRNA SYNTHETASE"/>
    <property type="match status" value="1"/>
</dbReference>
<feature type="binding site" evidence="7">
    <location>
        <position position="488"/>
    </location>
    <ligand>
        <name>ATP</name>
        <dbReference type="ChEBI" id="CHEBI:30616"/>
    </ligand>
</feature>
<dbReference type="AlphaFoldDB" id="A0A101FH10"/>
<evidence type="ECO:0000256" key="1">
    <source>
        <dbReference type="ARBA" id="ARBA00006303"/>
    </source>
</evidence>
<dbReference type="EMBL" id="LGFO01000028">
    <property type="protein sequence ID" value="KUK36905.1"/>
    <property type="molecule type" value="Genomic_DNA"/>
</dbReference>
<comment type="function">
    <text evidence="7">Aspartyl-tRNA synthetase with relaxed tRNA specificity since it is able to aspartylate not only its cognate tRNA(Asp) but also tRNA(Asn). Reaction proceeds in two steps: L-aspartate is first activated by ATP to form Asp-AMP and then transferred to the acceptor end of tRNA(Asp/Asn).</text>
</comment>
<feature type="site" description="Important for tRNA non-discrimination" evidence="7">
    <location>
        <position position="89"/>
    </location>
</feature>
<feature type="binding site" evidence="7">
    <location>
        <position position="495"/>
    </location>
    <ligand>
        <name>L-aspartate</name>
        <dbReference type="ChEBI" id="CHEBI:29991"/>
    </ligand>
</feature>
<evidence type="ECO:0000313" key="10">
    <source>
        <dbReference type="Proteomes" id="UP000053326"/>
    </source>
</evidence>
<keyword evidence="7" id="KW-0963">Cytoplasm</keyword>
<dbReference type="PATRIC" id="fig|85874.4.peg.1523"/>
<dbReference type="Gene3D" id="3.30.1360.30">
    <property type="entry name" value="GAD-like domain"/>
    <property type="match status" value="1"/>
</dbReference>
<dbReference type="PANTHER" id="PTHR22594:SF5">
    <property type="entry name" value="ASPARTATE--TRNA LIGASE, MITOCHONDRIAL"/>
    <property type="match status" value="1"/>
</dbReference>
<dbReference type="EC" id="6.1.1.23" evidence="7"/>
<keyword evidence="6 7" id="KW-0030">Aminoacyl-tRNA synthetase</keyword>
<dbReference type="Pfam" id="PF00152">
    <property type="entry name" value="tRNA-synt_2"/>
    <property type="match status" value="1"/>
</dbReference>
<organism evidence="9 10">
    <name type="scientific">Thermacetogenium phaeum</name>
    <dbReference type="NCBI Taxonomy" id="85874"/>
    <lineage>
        <taxon>Bacteria</taxon>
        <taxon>Bacillati</taxon>
        <taxon>Bacillota</taxon>
        <taxon>Clostridia</taxon>
        <taxon>Thermoanaerobacterales</taxon>
        <taxon>Thermoanaerobacteraceae</taxon>
        <taxon>Thermacetogenium</taxon>
    </lineage>
</organism>
<dbReference type="Proteomes" id="UP000053326">
    <property type="component" value="Unassembled WGS sequence"/>
</dbReference>
<dbReference type="Pfam" id="PF02938">
    <property type="entry name" value="GAD"/>
    <property type="match status" value="1"/>
</dbReference>
<feature type="binding site" evidence="7">
    <location>
        <begin position="540"/>
        <end position="543"/>
    </location>
    <ligand>
        <name>ATP</name>
        <dbReference type="ChEBI" id="CHEBI:30616"/>
    </ligand>
</feature>
<proteinExistence type="inferred from homology"/>
<keyword evidence="4 7" id="KW-0067">ATP-binding</keyword>
<dbReference type="GO" id="GO:0005524">
    <property type="term" value="F:ATP binding"/>
    <property type="evidence" value="ECO:0007669"/>
    <property type="project" value="UniProtKB-UniRule"/>
</dbReference>
<comment type="subunit">
    <text evidence="7">Homodimer.</text>
</comment>
<dbReference type="PROSITE" id="PS50862">
    <property type="entry name" value="AA_TRNA_LIGASE_II"/>
    <property type="match status" value="1"/>
</dbReference>
<evidence type="ECO:0000256" key="2">
    <source>
        <dbReference type="ARBA" id="ARBA00022598"/>
    </source>
</evidence>
<comment type="caution">
    <text evidence="9">The sequence shown here is derived from an EMBL/GenBank/DDBJ whole genome shotgun (WGS) entry which is preliminary data.</text>
</comment>
<dbReference type="InterPro" id="IPR004364">
    <property type="entry name" value="Aa-tRNA-synt_II"/>
</dbReference>
<evidence type="ECO:0000256" key="7">
    <source>
        <dbReference type="HAMAP-Rule" id="MF_00044"/>
    </source>
</evidence>
<gene>
    <name evidence="7" type="primary">aspS</name>
    <name evidence="9" type="ORF">XD66_0386</name>
</gene>
<dbReference type="InterPro" id="IPR006195">
    <property type="entry name" value="aa-tRNA-synth_II"/>
</dbReference>
<dbReference type="HAMAP" id="MF_00044">
    <property type="entry name" value="Asp_tRNA_synth_type1"/>
    <property type="match status" value="1"/>
</dbReference>
<evidence type="ECO:0000256" key="5">
    <source>
        <dbReference type="ARBA" id="ARBA00022917"/>
    </source>
</evidence>
<dbReference type="GO" id="GO:0003676">
    <property type="term" value="F:nucleic acid binding"/>
    <property type="evidence" value="ECO:0007669"/>
    <property type="project" value="InterPro"/>
</dbReference>
<dbReference type="InterPro" id="IPR002312">
    <property type="entry name" value="Asp/Asn-tRNA-synth_IIb"/>
</dbReference>
<dbReference type="Pfam" id="PF01336">
    <property type="entry name" value="tRNA_anti-codon"/>
    <property type="match status" value="1"/>
</dbReference>
<comment type="similarity">
    <text evidence="1 7">Belongs to the class-II aminoacyl-tRNA synthetase family. Type 1 subfamily.</text>
</comment>